<evidence type="ECO:0000256" key="4">
    <source>
        <dbReference type="ARBA" id="ARBA00022737"/>
    </source>
</evidence>
<dbReference type="GO" id="GO:0005634">
    <property type="term" value="C:nucleus"/>
    <property type="evidence" value="ECO:0007669"/>
    <property type="project" value="UniProtKB-SubCell"/>
</dbReference>
<dbReference type="PANTHER" id="PTHR16515">
    <property type="entry name" value="PR DOMAIN ZINC FINGER PROTEIN"/>
    <property type="match status" value="1"/>
</dbReference>
<dbReference type="SUPFAM" id="SSF57667">
    <property type="entry name" value="beta-beta-alpha zinc fingers"/>
    <property type="match status" value="2"/>
</dbReference>
<dbReference type="GO" id="GO:0010468">
    <property type="term" value="P:regulation of gene expression"/>
    <property type="evidence" value="ECO:0007669"/>
    <property type="project" value="TreeGrafter"/>
</dbReference>
<dbReference type="GO" id="GO:0003677">
    <property type="term" value="F:DNA binding"/>
    <property type="evidence" value="ECO:0007669"/>
    <property type="project" value="UniProtKB-KW"/>
</dbReference>
<evidence type="ECO:0000256" key="9">
    <source>
        <dbReference type="ARBA" id="ARBA00023163"/>
    </source>
</evidence>
<dbReference type="FunFam" id="3.30.160.60:FF:000759">
    <property type="entry name" value="zinc finger protein 16"/>
    <property type="match status" value="1"/>
</dbReference>
<keyword evidence="14" id="KW-1185">Reference proteome</keyword>
<dbReference type="FunFam" id="3.30.160.60:FF:002716">
    <property type="entry name" value="Zinc finger protein 212"/>
    <property type="match status" value="1"/>
</dbReference>
<reference evidence="13" key="2">
    <citation type="submission" date="2025-08" db="UniProtKB">
        <authorList>
            <consortium name="Ensembl"/>
        </authorList>
    </citation>
    <scope>IDENTIFICATION</scope>
</reference>
<dbReference type="Gene3D" id="3.30.160.60">
    <property type="entry name" value="Classic Zinc Finger"/>
    <property type="match status" value="5"/>
</dbReference>
<dbReference type="PANTHER" id="PTHR16515:SF49">
    <property type="entry name" value="GASTRULA ZINC FINGER PROTEIN XLCGF49.1-LIKE-RELATED"/>
    <property type="match status" value="1"/>
</dbReference>
<reference evidence="13" key="3">
    <citation type="submission" date="2025-09" db="UniProtKB">
        <authorList>
            <consortium name="Ensembl"/>
        </authorList>
    </citation>
    <scope>IDENTIFICATION</scope>
</reference>
<protein>
    <recommendedName>
        <fullName evidence="12">C2H2-type domain-containing protein</fullName>
    </recommendedName>
</protein>
<evidence type="ECO:0000313" key="14">
    <source>
        <dbReference type="Proteomes" id="UP000694620"/>
    </source>
</evidence>
<dbReference type="PROSITE" id="PS00028">
    <property type="entry name" value="ZINC_FINGER_C2H2_1"/>
    <property type="match status" value="4"/>
</dbReference>
<dbReference type="SMART" id="SM00355">
    <property type="entry name" value="ZnF_C2H2"/>
    <property type="match status" value="4"/>
</dbReference>
<proteinExistence type="inferred from homology"/>
<name>A0A8C4SNK5_ERPCA</name>
<organism evidence="13 14">
    <name type="scientific">Erpetoichthys calabaricus</name>
    <name type="common">Rope fish</name>
    <name type="synonym">Calamoichthys calabaricus</name>
    <dbReference type="NCBI Taxonomy" id="27687"/>
    <lineage>
        <taxon>Eukaryota</taxon>
        <taxon>Metazoa</taxon>
        <taxon>Chordata</taxon>
        <taxon>Craniata</taxon>
        <taxon>Vertebrata</taxon>
        <taxon>Euteleostomi</taxon>
        <taxon>Actinopterygii</taxon>
        <taxon>Polypteriformes</taxon>
        <taxon>Polypteridae</taxon>
        <taxon>Erpetoichthys</taxon>
    </lineage>
</organism>
<dbReference type="GO" id="GO:0008270">
    <property type="term" value="F:zinc ion binding"/>
    <property type="evidence" value="ECO:0007669"/>
    <property type="project" value="UniProtKB-KW"/>
</dbReference>
<evidence type="ECO:0000256" key="3">
    <source>
        <dbReference type="ARBA" id="ARBA00022723"/>
    </source>
</evidence>
<evidence type="ECO:0000259" key="12">
    <source>
        <dbReference type="PROSITE" id="PS50157"/>
    </source>
</evidence>
<dbReference type="Pfam" id="PF00096">
    <property type="entry name" value="zf-C2H2"/>
    <property type="match status" value="4"/>
</dbReference>
<dbReference type="FunFam" id="3.30.160.60:FF:000188">
    <property type="entry name" value="Zinc finger protein 787"/>
    <property type="match status" value="1"/>
</dbReference>
<dbReference type="PROSITE" id="PS50157">
    <property type="entry name" value="ZINC_FINGER_C2H2_2"/>
    <property type="match status" value="4"/>
</dbReference>
<keyword evidence="7" id="KW-0805">Transcription regulation</keyword>
<keyword evidence="10" id="KW-0539">Nucleus</keyword>
<dbReference type="Ensembl" id="ENSECRT00000019686.1">
    <property type="protein sequence ID" value="ENSECRP00000019292.1"/>
    <property type="gene ID" value="ENSECRG00000012915.1"/>
</dbReference>
<evidence type="ECO:0000256" key="5">
    <source>
        <dbReference type="ARBA" id="ARBA00022771"/>
    </source>
</evidence>
<evidence type="ECO:0000256" key="7">
    <source>
        <dbReference type="ARBA" id="ARBA00023015"/>
    </source>
</evidence>
<keyword evidence="8" id="KW-0238">DNA-binding</keyword>
<evidence type="ECO:0000313" key="13">
    <source>
        <dbReference type="Ensembl" id="ENSECRP00000019292.1"/>
    </source>
</evidence>
<sequence length="349" mass="39528">MESKGNVDIKKEDCAWESLQPQMNICDIEGEEDSKWRSVTMKEEPEPTSHAVTLHKNETVNHVKAEDFKLESDSQHLRPGEQMTGTGFVKCNPHSLQNNSTQVKTEYLDSDVKLNEKASCPRFSGEDLQESGTFSSSSFSHTPLHCRSLQIGNWKKLTSGSFPCSFLPVVKLKRIDTINTQHMYDTNVAAFYVCQGQKKASKQKAESKLKLSPTIKKTYCCSECGKQFTKKSRLQRHIRVHTGEKPFCCSECGKQFSQKSYLQTHKRIHTGEKPFSCSECGKRFSEKNTLQTHTRIHTGEKPYCCSNCGKQFSTSSCLQRHTKIHTGEKPYCCSNCGKDSLTNAIFKFT</sequence>
<keyword evidence="9" id="KW-0804">Transcription</keyword>
<dbReference type="GeneTree" id="ENSGT01150000286918"/>
<evidence type="ECO:0000256" key="10">
    <source>
        <dbReference type="ARBA" id="ARBA00023242"/>
    </source>
</evidence>
<dbReference type="InterPro" id="IPR036236">
    <property type="entry name" value="Znf_C2H2_sf"/>
</dbReference>
<dbReference type="InterPro" id="IPR050331">
    <property type="entry name" value="Zinc_finger"/>
</dbReference>
<keyword evidence="4" id="KW-0677">Repeat</keyword>
<dbReference type="Proteomes" id="UP000694620">
    <property type="component" value="Chromosome 1"/>
</dbReference>
<evidence type="ECO:0000256" key="11">
    <source>
        <dbReference type="PROSITE-ProRule" id="PRU00042"/>
    </source>
</evidence>
<feature type="domain" description="C2H2-type" evidence="12">
    <location>
        <begin position="219"/>
        <end position="246"/>
    </location>
</feature>
<evidence type="ECO:0000256" key="1">
    <source>
        <dbReference type="ARBA" id="ARBA00004123"/>
    </source>
</evidence>
<dbReference type="FunFam" id="3.30.160.60:FF:001155">
    <property type="entry name" value="Zinc finger 30C"/>
    <property type="match status" value="1"/>
</dbReference>
<dbReference type="InterPro" id="IPR013087">
    <property type="entry name" value="Znf_C2H2_type"/>
</dbReference>
<feature type="domain" description="C2H2-type" evidence="12">
    <location>
        <begin position="275"/>
        <end position="302"/>
    </location>
</feature>
<feature type="domain" description="C2H2-type" evidence="12">
    <location>
        <begin position="247"/>
        <end position="274"/>
    </location>
</feature>
<evidence type="ECO:0000256" key="8">
    <source>
        <dbReference type="ARBA" id="ARBA00023125"/>
    </source>
</evidence>
<keyword evidence="5 11" id="KW-0863">Zinc-finger</keyword>
<keyword evidence="6" id="KW-0862">Zinc</keyword>
<comment type="similarity">
    <text evidence="2">Belongs to the krueppel C2H2-type zinc-finger protein family.</text>
</comment>
<dbReference type="AlphaFoldDB" id="A0A8C4SNK5"/>
<keyword evidence="3" id="KW-0479">Metal-binding</keyword>
<accession>A0A8C4SNK5</accession>
<evidence type="ECO:0000256" key="2">
    <source>
        <dbReference type="ARBA" id="ARBA00006991"/>
    </source>
</evidence>
<feature type="domain" description="C2H2-type" evidence="12">
    <location>
        <begin position="303"/>
        <end position="330"/>
    </location>
</feature>
<comment type="subcellular location">
    <subcellularLocation>
        <location evidence="1">Nucleus</location>
    </subcellularLocation>
</comment>
<reference evidence="13" key="1">
    <citation type="submission" date="2021-06" db="EMBL/GenBank/DDBJ databases">
        <authorList>
            <consortium name="Wellcome Sanger Institute Data Sharing"/>
        </authorList>
    </citation>
    <scope>NUCLEOTIDE SEQUENCE [LARGE SCALE GENOMIC DNA]</scope>
</reference>
<evidence type="ECO:0000256" key="6">
    <source>
        <dbReference type="ARBA" id="ARBA00022833"/>
    </source>
</evidence>